<evidence type="ECO:0000256" key="3">
    <source>
        <dbReference type="ARBA" id="ARBA00022603"/>
    </source>
</evidence>
<dbReference type="SUPFAM" id="SSF53335">
    <property type="entry name" value="S-adenosyl-L-methionine-dependent methyltransferases"/>
    <property type="match status" value="1"/>
</dbReference>
<dbReference type="InterPro" id="IPR023095">
    <property type="entry name" value="Ade_MeTrfase_dom_2"/>
</dbReference>
<dbReference type="InterPro" id="IPR012327">
    <property type="entry name" value="MeTrfase_D12"/>
</dbReference>
<organism evidence="8 9">
    <name type="scientific">Arsenophonus apicola</name>
    <dbReference type="NCBI Taxonomy" id="2879119"/>
    <lineage>
        <taxon>Bacteria</taxon>
        <taxon>Pseudomonadati</taxon>
        <taxon>Pseudomonadota</taxon>
        <taxon>Gammaproteobacteria</taxon>
        <taxon>Enterobacterales</taxon>
        <taxon>Morganellaceae</taxon>
        <taxon>Arsenophonus</taxon>
    </lineage>
</organism>
<evidence type="ECO:0000256" key="4">
    <source>
        <dbReference type="ARBA" id="ARBA00022679"/>
    </source>
</evidence>
<reference evidence="8 9" key="1">
    <citation type="submission" date="2023-04" db="EMBL/GenBank/DDBJ databases">
        <title>Genome dynamics across the evolutionary transition to endosymbiosis.</title>
        <authorList>
            <person name="Siozios S."/>
            <person name="Nadal-Jimenez P."/>
            <person name="Azagi T."/>
            <person name="Sprong H."/>
            <person name="Frost C.L."/>
            <person name="Parratt S.R."/>
            <person name="Taylor G."/>
            <person name="Brettell L."/>
            <person name="Lew K.C."/>
            <person name="Croft L."/>
            <person name="King K.C."/>
            <person name="Brockhurst M.A."/>
            <person name="Hypsa V."/>
            <person name="Novakova E."/>
            <person name="Darby A.C."/>
            <person name="Hurst G.D.D."/>
        </authorList>
    </citation>
    <scope>NUCLEOTIDE SEQUENCE [LARGE SCALE GENOMIC DNA]</scope>
    <source>
        <strain evidence="9">aApi_AU</strain>
    </source>
</reference>
<evidence type="ECO:0000256" key="1">
    <source>
        <dbReference type="ARBA" id="ARBA00006594"/>
    </source>
</evidence>
<evidence type="ECO:0000313" key="8">
    <source>
        <dbReference type="EMBL" id="WGO83596.1"/>
    </source>
</evidence>
<dbReference type="NCBIfam" id="TIGR00571">
    <property type="entry name" value="dam"/>
    <property type="match status" value="1"/>
</dbReference>
<dbReference type="InterPro" id="IPR002052">
    <property type="entry name" value="DNA_methylase_N6_adenine_CS"/>
</dbReference>
<dbReference type="GO" id="GO:0032259">
    <property type="term" value="P:methylation"/>
    <property type="evidence" value="ECO:0007669"/>
    <property type="project" value="UniProtKB-KW"/>
</dbReference>
<comment type="similarity">
    <text evidence="1 7">Belongs to the N(4)/N(6)-methyltransferase family.</text>
</comment>
<dbReference type="Pfam" id="PF02086">
    <property type="entry name" value="MethyltransfD12"/>
    <property type="match status" value="1"/>
</dbReference>
<dbReference type="RefSeq" id="WP_280938486.1">
    <property type="nucleotide sequence ID" value="NZ_CP123759.1"/>
</dbReference>
<evidence type="ECO:0000256" key="2">
    <source>
        <dbReference type="ARBA" id="ARBA00011900"/>
    </source>
</evidence>
<evidence type="ECO:0000313" key="9">
    <source>
        <dbReference type="Proteomes" id="UP001231859"/>
    </source>
</evidence>
<dbReference type="EMBL" id="CP123759">
    <property type="protein sequence ID" value="WGO83596.1"/>
    <property type="molecule type" value="Genomic_DNA"/>
</dbReference>
<dbReference type="InterPro" id="IPR029063">
    <property type="entry name" value="SAM-dependent_MTases_sf"/>
</dbReference>
<keyword evidence="3 7" id="KW-0489">Methyltransferase</keyword>
<dbReference type="Gene3D" id="1.10.1020.10">
    <property type="entry name" value="Adenine-specific Methyltransferase, Domain 2"/>
    <property type="match status" value="1"/>
</dbReference>
<evidence type="ECO:0000256" key="7">
    <source>
        <dbReference type="RuleBase" id="RU361257"/>
    </source>
</evidence>
<sequence length="285" mass="33481">MKKKRAFLKWAGGKYLLVEEIKKYLPEGDCLVEPFVGAGSVFLNTNYNAYILADINNDLINLYNTVKYHADTFVQHSRKLFNAEFNTPEQYYRLRTEFNLCNNSQRRSELFLYLNRHCYNGLCRYNSKGEFNVPFGRYKKPYFPEDELYWFAEKAQKAIFICQTYQETLLSVNKSAVVYCDPPYTPLSDTANFTAYHTNSFGNKEQYNLAQIAYHLSSTRGIPVLISNHDTPATREWYHHAKLNVVKVRRTISRNSLARRKVDELLAFYNPTYKKNVKGKKTNRR</sequence>
<dbReference type="PANTHER" id="PTHR30481:SF3">
    <property type="entry name" value="DNA ADENINE METHYLASE"/>
    <property type="match status" value="1"/>
</dbReference>
<dbReference type="Gene3D" id="3.40.50.150">
    <property type="entry name" value="Vaccinia Virus protein VP39"/>
    <property type="match status" value="1"/>
</dbReference>
<dbReference type="PRINTS" id="PR00505">
    <property type="entry name" value="D12N6MTFRASE"/>
</dbReference>
<comment type="catalytic activity">
    <reaction evidence="6 7">
        <text>a 2'-deoxyadenosine in DNA + S-adenosyl-L-methionine = an N(6)-methyl-2'-deoxyadenosine in DNA + S-adenosyl-L-homocysteine + H(+)</text>
        <dbReference type="Rhea" id="RHEA:15197"/>
        <dbReference type="Rhea" id="RHEA-COMP:12418"/>
        <dbReference type="Rhea" id="RHEA-COMP:12419"/>
        <dbReference type="ChEBI" id="CHEBI:15378"/>
        <dbReference type="ChEBI" id="CHEBI:57856"/>
        <dbReference type="ChEBI" id="CHEBI:59789"/>
        <dbReference type="ChEBI" id="CHEBI:90615"/>
        <dbReference type="ChEBI" id="CHEBI:90616"/>
        <dbReference type="EC" id="2.1.1.72"/>
    </reaction>
</comment>
<dbReference type="EC" id="2.1.1.72" evidence="2 7"/>
<dbReference type="PROSITE" id="PS00092">
    <property type="entry name" value="N6_MTASE"/>
    <property type="match status" value="1"/>
</dbReference>
<accession>A0ABY8P265</accession>
<keyword evidence="4 7" id="KW-0808">Transferase</keyword>
<dbReference type="InterPro" id="IPR012263">
    <property type="entry name" value="M_m6A_EcoRV"/>
</dbReference>
<dbReference type="NCBIfam" id="NF008152">
    <property type="entry name" value="PRK10904.1"/>
    <property type="match status" value="1"/>
</dbReference>
<proteinExistence type="inferred from homology"/>
<evidence type="ECO:0000256" key="6">
    <source>
        <dbReference type="ARBA" id="ARBA00047942"/>
    </source>
</evidence>
<gene>
    <name evidence="8" type="primary">dam</name>
    <name evidence="8" type="ORF">QG404_01305</name>
</gene>
<keyword evidence="9" id="KW-1185">Reference proteome</keyword>
<dbReference type="Proteomes" id="UP001231859">
    <property type="component" value="Chromosome"/>
</dbReference>
<name>A0ABY8P265_9GAMM</name>
<evidence type="ECO:0000256" key="5">
    <source>
        <dbReference type="ARBA" id="ARBA00022691"/>
    </source>
</evidence>
<keyword evidence="5 7" id="KW-0949">S-adenosyl-L-methionine</keyword>
<protein>
    <recommendedName>
        <fullName evidence="2 7">Site-specific DNA-methyltransferase (adenine-specific)</fullName>
        <ecNumber evidence="2 7">2.1.1.72</ecNumber>
    </recommendedName>
</protein>
<dbReference type="GO" id="GO:0009007">
    <property type="term" value="F:site-specific DNA-methyltransferase (adenine-specific) activity"/>
    <property type="evidence" value="ECO:0007669"/>
    <property type="project" value="UniProtKB-EC"/>
</dbReference>
<dbReference type="PIRSF" id="PIRSF000398">
    <property type="entry name" value="M_m6A_EcoRV"/>
    <property type="match status" value="1"/>
</dbReference>
<dbReference type="PANTHER" id="PTHR30481">
    <property type="entry name" value="DNA ADENINE METHYLASE"/>
    <property type="match status" value="1"/>
</dbReference>